<feature type="compositionally biased region" description="Gly residues" evidence="1">
    <location>
        <begin position="447"/>
        <end position="463"/>
    </location>
</feature>
<name>A0ABS1M8S6_9NOCA</name>
<keyword evidence="2" id="KW-0472">Membrane</keyword>
<gene>
    <name evidence="3" type="ORF">JK358_19260</name>
</gene>
<evidence type="ECO:0000313" key="4">
    <source>
        <dbReference type="Proteomes" id="UP000602198"/>
    </source>
</evidence>
<feature type="region of interest" description="Disordered" evidence="1">
    <location>
        <begin position="567"/>
        <end position="614"/>
    </location>
</feature>
<feature type="compositionally biased region" description="Low complexity" evidence="1">
    <location>
        <begin position="590"/>
        <end position="606"/>
    </location>
</feature>
<reference evidence="3 4" key="1">
    <citation type="submission" date="2021-01" db="EMBL/GenBank/DDBJ databases">
        <title>WGS of actinomycetes isolated from Thailand.</title>
        <authorList>
            <person name="Thawai C."/>
        </authorList>
    </citation>
    <scope>NUCLEOTIDE SEQUENCE [LARGE SCALE GENOMIC DNA]</scope>
    <source>
        <strain evidence="3 4">LPG 2</strain>
    </source>
</reference>
<organism evidence="3 4">
    <name type="scientific">Nocardia acididurans</name>
    <dbReference type="NCBI Taxonomy" id="2802282"/>
    <lineage>
        <taxon>Bacteria</taxon>
        <taxon>Bacillati</taxon>
        <taxon>Actinomycetota</taxon>
        <taxon>Actinomycetes</taxon>
        <taxon>Mycobacteriales</taxon>
        <taxon>Nocardiaceae</taxon>
        <taxon>Nocardia</taxon>
    </lineage>
</organism>
<feature type="compositionally biased region" description="Low complexity" evidence="1">
    <location>
        <begin position="320"/>
        <end position="333"/>
    </location>
</feature>
<keyword evidence="4" id="KW-1185">Reference proteome</keyword>
<evidence type="ECO:0000313" key="3">
    <source>
        <dbReference type="EMBL" id="MBL1076540.1"/>
    </source>
</evidence>
<feature type="region of interest" description="Disordered" evidence="1">
    <location>
        <begin position="201"/>
        <end position="305"/>
    </location>
</feature>
<feature type="region of interest" description="Disordered" evidence="1">
    <location>
        <begin position="497"/>
        <end position="538"/>
    </location>
</feature>
<feature type="compositionally biased region" description="Low complexity" evidence="1">
    <location>
        <begin position="470"/>
        <end position="480"/>
    </location>
</feature>
<keyword evidence="2" id="KW-1133">Transmembrane helix</keyword>
<protein>
    <recommendedName>
        <fullName evidence="5">NERD domain-containing protein</fullName>
    </recommendedName>
</protein>
<feature type="region of interest" description="Disordered" evidence="1">
    <location>
        <begin position="320"/>
        <end position="480"/>
    </location>
</feature>
<feature type="compositionally biased region" description="Gly residues" evidence="1">
    <location>
        <begin position="347"/>
        <end position="356"/>
    </location>
</feature>
<feature type="transmembrane region" description="Helical" evidence="2">
    <location>
        <begin position="545"/>
        <end position="568"/>
    </location>
</feature>
<accession>A0ABS1M8S6</accession>
<evidence type="ECO:0000256" key="2">
    <source>
        <dbReference type="SAM" id="Phobius"/>
    </source>
</evidence>
<dbReference type="RefSeq" id="WP_201949120.1">
    <property type="nucleotide sequence ID" value="NZ_JAERRJ010000007.1"/>
</dbReference>
<feature type="compositionally biased region" description="Pro residues" evidence="1">
    <location>
        <begin position="334"/>
        <end position="343"/>
    </location>
</feature>
<comment type="caution">
    <text evidence="3">The sequence shown here is derived from an EMBL/GenBank/DDBJ whole genome shotgun (WGS) entry which is preliminary data.</text>
</comment>
<dbReference type="Proteomes" id="UP000602198">
    <property type="component" value="Unassembled WGS sequence"/>
</dbReference>
<feature type="compositionally biased region" description="Low complexity" evidence="1">
    <location>
        <begin position="500"/>
        <end position="510"/>
    </location>
</feature>
<dbReference type="EMBL" id="JAERRJ010000007">
    <property type="protein sequence ID" value="MBL1076540.1"/>
    <property type="molecule type" value="Genomic_DNA"/>
</dbReference>
<evidence type="ECO:0008006" key="5">
    <source>
        <dbReference type="Google" id="ProtNLM"/>
    </source>
</evidence>
<feature type="compositionally biased region" description="Low complexity" evidence="1">
    <location>
        <begin position="243"/>
        <end position="259"/>
    </location>
</feature>
<evidence type="ECO:0000256" key="1">
    <source>
        <dbReference type="SAM" id="MobiDB-lite"/>
    </source>
</evidence>
<proteinExistence type="predicted"/>
<sequence>MLVKVRNDDPSRLSSTERTVVNWLKSWSGPHAVPGIAVVQCQDADVVVWTPQTCVVVGVHGFTERVTGTLTCAQDQPWMVDGKPAPLDGDANPLERVRQQTVDLAHQLRSAPGREQVPVSGLVLLVPQLGSRVKLEKGALPAGIDVLIGDGPSSLRAYFKTLSEGADPSWDAAQVGQALGALGFAAAASYSDLIAEGFSPPESARNAPPPMSVAPTVRVPSVPVQPYGPTGPEDAAQPKTDAPARGESGSGAPAARPASAGGGGHPGGQTADTPPETPGGRPAASPAGQQVPPPPASGRSSTAGAAVAGASAEAAAAAAYRAVAGTSEPQQTTPAPPHTPPPAQSGGLSGLLGGRQAGPPPVTPATGTPGAQSSGPAPQSGRRWKLFGGRPDPAGASRGRGLFGGRSDSAEAGRGSGLFGGRSDSAEASRGPGQVGGSSGPTTSPGRRGGLFGGSGSGRGGLFGRRPTDSRSGGRSGIFSSPGAAAGAGFGAGLAGGRPGAPAAPQAGPYAGPGGQPQSAPPGFPVWPDRRPGERVPRRRRRPDLMILMGLILLALVLALAVTCGFGGTSTDDDPTPVDRRGTTSVRQGDPTTTTDPTIPKTTIAPPCFPLQPC</sequence>
<keyword evidence="2" id="KW-0812">Transmembrane</keyword>